<accession>A0A6M3XZL6</accession>
<sequence>MCLRIFYIVNPDRASPVTGVQIYVDMKTNRLIEFKEKLR</sequence>
<dbReference type="EMBL" id="MT145081">
    <property type="protein sequence ID" value="QJI03360.1"/>
    <property type="molecule type" value="Genomic_DNA"/>
</dbReference>
<organism evidence="1">
    <name type="scientific">viral metagenome</name>
    <dbReference type="NCBI Taxonomy" id="1070528"/>
    <lineage>
        <taxon>unclassified sequences</taxon>
        <taxon>metagenomes</taxon>
        <taxon>organismal metagenomes</taxon>
    </lineage>
</organism>
<protein>
    <submittedName>
        <fullName evidence="1">Uncharacterized protein</fullName>
    </submittedName>
</protein>
<name>A0A6M3XZL6_9ZZZZ</name>
<gene>
    <name evidence="1" type="ORF">TM448B04466_0005</name>
</gene>
<proteinExistence type="predicted"/>
<reference evidence="1" key="1">
    <citation type="submission" date="2020-03" db="EMBL/GenBank/DDBJ databases">
        <title>The deep terrestrial virosphere.</title>
        <authorList>
            <person name="Holmfeldt K."/>
            <person name="Nilsson E."/>
            <person name="Simone D."/>
            <person name="Lopez-Fernandez M."/>
            <person name="Wu X."/>
            <person name="de Brujin I."/>
            <person name="Lundin D."/>
            <person name="Andersson A."/>
            <person name="Bertilsson S."/>
            <person name="Dopson M."/>
        </authorList>
    </citation>
    <scope>NUCLEOTIDE SEQUENCE</scope>
    <source>
        <strain evidence="1">TM448B04466</strain>
    </source>
</reference>
<dbReference type="AlphaFoldDB" id="A0A6M3XZL6"/>
<evidence type="ECO:0000313" key="1">
    <source>
        <dbReference type="EMBL" id="QJI03360.1"/>
    </source>
</evidence>